<gene>
    <name evidence="3" type="ORF">KEG57_06330</name>
</gene>
<dbReference type="PROSITE" id="PS51257">
    <property type="entry name" value="PROKAR_LIPOPROTEIN"/>
    <property type="match status" value="1"/>
</dbReference>
<evidence type="ECO:0000256" key="2">
    <source>
        <dbReference type="SAM" id="SignalP"/>
    </source>
</evidence>
<evidence type="ECO:0000313" key="3">
    <source>
        <dbReference type="EMBL" id="MDC3980104.1"/>
    </source>
</evidence>
<feature type="signal peptide" evidence="2">
    <location>
        <begin position="1"/>
        <end position="20"/>
    </location>
</feature>
<dbReference type="Proteomes" id="UP001151081">
    <property type="component" value="Unassembled WGS sequence"/>
</dbReference>
<dbReference type="AlphaFoldDB" id="A0A9X4APJ0"/>
<accession>A0A9X4APJ0</accession>
<reference evidence="3 4" key="1">
    <citation type="submission" date="2021-04" db="EMBL/GenBank/DDBJ databases">
        <title>Genome analysis of Polyangium sp.</title>
        <authorList>
            <person name="Li Y."/>
            <person name="Wang J."/>
        </authorList>
    </citation>
    <scope>NUCLEOTIDE SEQUENCE [LARGE SCALE GENOMIC DNA]</scope>
    <source>
        <strain evidence="3 4">SDU14</strain>
    </source>
</reference>
<dbReference type="EMBL" id="JAGTJJ010000002">
    <property type="protein sequence ID" value="MDC3980104.1"/>
    <property type="molecule type" value="Genomic_DNA"/>
</dbReference>
<protein>
    <recommendedName>
        <fullName evidence="5">Lipoprotein</fullName>
    </recommendedName>
</protein>
<feature type="region of interest" description="Disordered" evidence="1">
    <location>
        <begin position="30"/>
        <end position="58"/>
    </location>
</feature>
<evidence type="ECO:0000313" key="4">
    <source>
        <dbReference type="Proteomes" id="UP001151081"/>
    </source>
</evidence>
<organism evidence="3 4">
    <name type="scientific">Polyangium jinanense</name>
    <dbReference type="NCBI Taxonomy" id="2829994"/>
    <lineage>
        <taxon>Bacteria</taxon>
        <taxon>Pseudomonadati</taxon>
        <taxon>Myxococcota</taxon>
        <taxon>Polyangia</taxon>
        <taxon>Polyangiales</taxon>
        <taxon>Polyangiaceae</taxon>
        <taxon>Polyangium</taxon>
    </lineage>
</organism>
<evidence type="ECO:0008006" key="5">
    <source>
        <dbReference type="Google" id="ProtNLM"/>
    </source>
</evidence>
<sequence length="248" mass="26751">MNRILLPALVSLLAMGCGKAAVRTQALAPEKPAPAVTTQKETAAKAEPEAAEEQAPAEGRHEVGDYVVYRFSGSFQKAPVTLTERVVAREKNALVIDFILEEGKVATELRVRLSDAPETRGEVLGVQRIEKGKLVPAGVDEYEALMAKTMVVADENEAALGSEHVVAVMGNDLLPAKRTSFRVKIGEKKATLTTVVSDKFSWGDLSGEITADDGSVIYRAEVVNVGHVVETKTGKEPQVARSDYEDYE</sequence>
<proteinExistence type="predicted"/>
<comment type="caution">
    <text evidence="3">The sequence shown here is derived from an EMBL/GenBank/DDBJ whole genome shotgun (WGS) entry which is preliminary data.</text>
</comment>
<dbReference type="RefSeq" id="WP_272458269.1">
    <property type="nucleotide sequence ID" value="NZ_JAGTJJ010000002.1"/>
</dbReference>
<keyword evidence="2" id="KW-0732">Signal</keyword>
<feature type="chain" id="PRO_5040804852" description="Lipoprotein" evidence="2">
    <location>
        <begin position="21"/>
        <end position="248"/>
    </location>
</feature>
<keyword evidence="4" id="KW-1185">Reference proteome</keyword>
<evidence type="ECO:0000256" key="1">
    <source>
        <dbReference type="SAM" id="MobiDB-lite"/>
    </source>
</evidence>
<name>A0A9X4APJ0_9BACT</name>